<keyword evidence="3" id="KW-1185">Reference proteome</keyword>
<evidence type="ECO:0000313" key="2">
    <source>
        <dbReference type="EnsemblMetazoa" id="tetur08g04790.1"/>
    </source>
</evidence>
<dbReference type="CDD" id="cd16021">
    <property type="entry name" value="ALP_like"/>
    <property type="match status" value="1"/>
</dbReference>
<dbReference type="SUPFAM" id="SSF53649">
    <property type="entry name" value="Alkaline phosphatase-like"/>
    <property type="match status" value="1"/>
</dbReference>
<dbReference type="AlphaFoldDB" id="T1KBP3"/>
<evidence type="ECO:0008006" key="4">
    <source>
        <dbReference type="Google" id="ProtNLM"/>
    </source>
</evidence>
<reference evidence="3" key="1">
    <citation type="submission" date="2011-08" db="EMBL/GenBank/DDBJ databases">
        <authorList>
            <person name="Rombauts S."/>
        </authorList>
    </citation>
    <scope>NUCLEOTIDE SEQUENCE</scope>
    <source>
        <strain evidence="3">London</strain>
    </source>
</reference>
<dbReference type="GO" id="GO:0005615">
    <property type="term" value="C:extracellular space"/>
    <property type="evidence" value="ECO:0007669"/>
    <property type="project" value="TreeGrafter"/>
</dbReference>
<name>T1KBP3_TETUR</name>
<accession>T1KBP3</accession>
<organism evidence="2 3">
    <name type="scientific">Tetranychus urticae</name>
    <name type="common">Two-spotted spider mite</name>
    <dbReference type="NCBI Taxonomy" id="32264"/>
    <lineage>
        <taxon>Eukaryota</taxon>
        <taxon>Metazoa</taxon>
        <taxon>Ecdysozoa</taxon>
        <taxon>Arthropoda</taxon>
        <taxon>Chelicerata</taxon>
        <taxon>Arachnida</taxon>
        <taxon>Acari</taxon>
        <taxon>Acariformes</taxon>
        <taxon>Trombidiformes</taxon>
        <taxon>Prostigmata</taxon>
        <taxon>Eleutherengona</taxon>
        <taxon>Raphignathae</taxon>
        <taxon>Tetranychoidea</taxon>
        <taxon>Tetranychidae</taxon>
        <taxon>Tetranychus</taxon>
    </lineage>
</organism>
<evidence type="ECO:0000313" key="3">
    <source>
        <dbReference type="Proteomes" id="UP000015104"/>
    </source>
</evidence>
<dbReference type="EnsemblMetazoa" id="tetur08g04790.1">
    <property type="protein sequence ID" value="tetur08g04790.1"/>
    <property type="gene ID" value="tetur08g04790"/>
</dbReference>
<feature type="chain" id="PRO_5007728994" description="Sulfatase N-terminal domain-containing protein" evidence="1">
    <location>
        <begin position="26"/>
        <end position="651"/>
    </location>
</feature>
<dbReference type="Gene3D" id="3.40.720.10">
    <property type="entry name" value="Alkaline Phosphatase, subunit A"/>
    <property type="match status" value="1"/>
</dbReference>
<reference evidence="2" key="2">
    <citation type="submission" date="2015-06" db="UniProtKB">
        <authorList>
            <consortium name="EnsemblMetazoa"/>
        </authorList>
    </citation>
    <scope>IDENTIFICATION</scope>
</reference>
<dbReference type="eggNOG" id="ENOG502RMS7">
    <property type="taxonomic scope" value="Eukaryota"/>
</dbReference>
<dbReference type="HOGENOM" id="CLU_018076_2_1_1"/>
<sequence>MRFKSMKCIIFVLFCFLLFHMICELHFIGKSTKIGHENVYRQHDDWYETNSTMCDLPLCMDPYDPMIKGFIKKLNTTITCEKPENASFNSLYNLYQGQSLSYMNDFDPIVRMMRIPGKAFNCMYEPFDREGIDDNRIQYLEKRPIIGYELDLEKIGVEFVSIECYLSGALVYSNIHSWPSRVPSHADATSSNNKDHLTINDYPTPDVNKQSVMILVLESMSLLNFNRFMVKTKEALSKLSNNFILRGLNKMADNSFPNMMPLLSGKFITTAKGVKFKIIIDDDIDPIMENGRLNLKLVKVLIQFIWNDFKKQNYTTGYIEDHPEFALFNYLAKGFKKPPTDWYPRPYWMKMDYDQSDQERSLCYKQKPKIIYWLKQIKQFLNKVSRTKQPFFLWSFYIQVTHDDFNDVQLVDQYIADFINSYRQILEKTVFVIMGDHGNRYGPLFMTGYGQIETRMPLFNIHVPSQLLKKHKHLGYYLKMNEKRLTTWLDVREMLKDIVSEEVPLDRTCKDALIPVEYCLCLKRHNFPVDSQLAQIVSTALVARLNQALSELIDLCHELFLKDIYNAEVARLPGELNPSNRVEVTLSANPSNGTFQALLYLKNTTNLDNSGIDDWMLEGDVSRLDFYGNQSLCINDRVLRKYCYCREGIQP</sequence>
<dbReference type="STRING" id="32264.T1KBP3"/>
<dbReference type="PANTHER" id="PTHR10974:SF48">
    <property type="entry name" value="SULFATASE DOMAIN-CONTAINING PROTEIN"/>
    <property type="match status" value="1"/>
</dbReference>
<protein>
    <recommendedName>
        <fullName evidence="4">Sulfatase N-terminal domain-containing protein</fullName>
    </recommendedName>
</protein>
<evidence type="ECO:0000256" key="1">
    <source>
        <dbReference type="SAM" id="SignalP"/>
    </source>
</evidence>
<dbReference type="EMBL" id="CAEY01001954">
    <property type="status" value="NOT_ANNOTATED_CDS"/>
    <property type="molecule type" value="Genomic_DNA"/>
</dbReference>
<keyword evidence="1" id="KW-0732">Signal</keyword>
<dbReference type="Proteomes" id="UP000015104">
    <property type="component" value="Unassembled WGS sequence"/>
</dbReference>
<feature type="signal peptide" evidence="1">
    <location>
        <begin position="1"/>
        <end position="25"/>
    </location>
</feature>
<dbReference type="FunFam" id="3.40.720.10:FF:000017">
    <property type="entry name" value="Predicted protein"/>
    <property type="match status" value="1"/>
</dbReference>
<proteinExistence type="predicted"/>
<dbReference type="PANTHER" id="PTHR10974">
    <property type="entry name" value="FI08016P-RELATED"/>
    <property type="match status" value="1"/>
</dbReference>
<dbReference type="InterPro" id="IPR017850">
    <property type="entry name" value="Alkaline_phosphatase_core_sf"/>
</dbReference>
<dbReference type="Pfam" id="PF02995">
    <property type="entry name" value="DUF229"/>
    <property type="match status" value="2"/>
</dbReference>
<dbReference type="InterPro" id="IPR004245">
    <property type="entry name" value="DUF229"/>
</dbReference>